<dbReference type="SMART" id="SM00594">
    <property type="entry name" value="UAS"/>
    <property type="match status" value="1"/>
</dbReference>
<reference evidence="4" key="1">
    <citation type="journal article" date="2023" name="Commun. Biol.">
        <title>Genome analysis of Parmales, the sister group of diatoms, reveals the evolutionary specialization of diatoms from phago-mixotrophs to photoautotrophs.</title>
        <authorList>
            <person name="Ban H."/>
            <person name="Sato S."/>
            <person name="Yoshikawa S."/>
            <person name="Yamada K."/>
            <person name="Nakamura Y."/>
            <person name="Ichinomiya M."/>
            <person name="Sato N."/>
            <person name="Blanc-Mathieu R."/>
            <person name="Endo H."/>
            <person name="Kuwata A."/>
            <person name="Ogata H."/>
        </authorList>
    </citation>
    <scope>NUCLEOTIDE SEQUENCE [LARGE SCALE GENOMIC DNA]</scope>
    <source>
        <strain evidence="4">NIES 3701</strain>
    </source>
</reference>
<dbReference type="Proteomes" id="UP001165085">
    <property type="component" value="Unassembled WGS sequence"/>
</dbReference>
<dbReference type="Gene3D" id="3.40.30.10">
    <property type="entry name" value="Glutaredoxin"/>
    <property type="match status" value="1"/>
</dbReference>
<dbReference type="EMBL" id="BRXY01000567">
    <property type="protein sequence ID" value="GMI00259.1"/>
    <property type="molecule type" value="Genomic_DNA"/>
</dbReference>
<dbReference type="InterPro" id="IPR036249">
    <property type="entry name" value="Thioredoxin-like_sf"/>
</dbReference>
<dbReference type="Gene3D" id="1.10.8.10">
    <property type="entry name" value="DNA helicase RuvA subunit, C-terminal domain"/>
    <property type="match status" value="1"/>
</dbReference>
<dbReference type="Pfam" id="PF00789">
    <property type="entry name" value="UBX"/>
    <property type="match status" value="1"/>
</dbReference>
<dbReference type="InterPro" id="IPR029071">
    <property type="entry name" value="Ubiquitin-like_domsf"/>
</dbReference>
<dbReference type="OrthoDB" id="270602at2759"/>
<dbReference type="GO" id="GO:0005634">
    <property type="term" value="C:nucleus"/>
    <property type="evidence" value="ECO:0007669"/>
    <property type="project" value="TreeGrafter"/>
</dbReference>
<evidence type="ECO:0000313" key="4">
    <source>
        <dbReference type="Proteomes" id="UP001165085"/>
    </source>
</evidence>
<dbReference type="AlphaFoldDB" id="A0A9W7F459"/>
<dbReference type="GO" id="GO:0043161">
    <property type="term" value="P:proteasome-mediated ubiquitin-dependent protein catabolic process"/>
    <property type="evidence" value="ECO:0007669"/>
    <property type="project" value="TreeGrafter"/>
</dbReference>
<dbReference type="InterPro" id="IPR006577">
    <property type="entry name" value="UAS"/>
</dbReference>
<dbReference type="SUPFAM" id="SSF52833">
    <property type="entry name" value="Thioredoxin-like"/>
    <property type="match status" value="1"/>
</dbReference>
<protein>
    <recommendedName>
        <fullName evidence="2">UBX domain-containing protein</fullName>
    </recommendedName>
</protein>
<evidence type="ECO:0000259" key="2">
    <source>
        <dbReference type="PROSITE" id="PS50033"/>
    </source>
</evidence>
<dbReference type="PROSITE" id="PS50033">
    <property type="entry name" value="UBX"/>
    <property type="match status" value="1"/>
</dbReference>
<feature type="region of interest" description="Disordered" evidence="1">
    <location>
        <begin position="344"/>
        <end position="363"/>
    </location>
</feature>
<dbReference type="SUPFAM" id="SSF54236">
    <property type="entry name" value="Ubiquitin-like"/>
    <property type="match status" value="1"/>
</dbReference>
<accession>A0A9W7F459</accession>
<feature type="compositionally biased region" description="Low complexity" evidence="1">
    <location>
        <begin position="48"/>
        <end position="60"/>
    </location>
</feature>
<gene>
    <name evidence="3" type="ORF">TrST_g8634</name>
</gene>
<dbReference type="GO" id="GO:0043130">
    <property type="term" value="F:ubiquitin binding"/>
    <property type="evidence" value="ECO:0007669"/>
    <property type="project" value="TreeGrafter"/>
</dbReference>
<feature type="domain" description="UBX" evidence="2">
    <location>
        <begin position="397"/>
        <end position="476"/>
    </location>
</feature>
<dbReference type="Pfam" id="PF13899">
    <property type="entry name" value="Thioredoxin_7"/>
    <property type="match status" value="1"/>
</dbReference>
<feature type="region of interest" description="Disordered" evidence="1">
    <location>
        <begin position="306"/>
        <end position="334"/>
    </location>
</feature>
<keyword evidence="4" id="KW-1185">Reference proteome</keyword>
<dbReference type="PANTHER" id="PTHR23322:SF6">
    <property type="entry name" value="UBX DOMAIN-CONTAINING PROTEIN 7"/>
    <property type="match status" value="1"/>
</dbReference>
<dbReference type="Gene3D" id="3.10.20.90">
    <property type="entry name" value="Phosphatidylinositol 3-kinase Catalytic Subunit, Chain A, domain 1"/>
    <property type="match status" value="1"/>
</dbReference>
<sequence>MSSEEAVSTFMSLTGASDTVAQVYLDFSGGDAGSAVDLYFNDPTLANSQTSSSTQPPSTSMDTGSDSVVPPGVAGNSFTTADPNFDADAALAKSLMEEDKLNDPSSSIRRPDAAKKDVLMEGYGSGMMGGGMMGGGGGGMMGFGINGAFMPAPPTATWDGDGAVDGTVSHKKDKNLKDMFAPPTDLMYVGPFQAARQAAKESKRWLMINIQRDSDFASHALNRDVWSSETVESVVKTGFVFWQMMEEREEGRIYCERYKVESFPHIAFLDPRTGRSMWSKEGWSMENPVTAETFLESVVDFLDRNSFDRPPSAPKVDKEGSMKKPRIEDASETDQMEAAIRASLNEDMDTDLPPPVKSDGGADDEVQVVDPPAAPAALPKPPSMAESLQAFDVPPEPAEGGVRVAFRLPTGRLVRKFPSDAIIGQVFAFVAGEVKMAEEGGKEFELRAGYPVKVLKWEGGETVEQLKLQGEQVTFRWIEE</sequence>
<organism evidence="3 4">
    <name type="scientific">Triparma strigata</name>
    <dbReference type="NCBI Taxonomy" id="1606541"/>
    <lineage>
        <taxon>Eukaryota</taxon>
        <taxon>Sar</taxon>
        <taxon>Stramenopiles</taxon>
        <taxon>Ochrophyta</taxon>
        <taxon>Bolidophyceae</taxon>
        <taxon>Parmales</taxon>
        <taxon>Triparmaceae</taxon>
        <taxon>Triparma</taxon>
    </lineage>
</organism>
<evidence type="ECO:0000256" key="1">
    <source>
        <dbReference type="SAM" id="MobiDB-lite"/>
    </source>
</evidence>
<name>A0A9W7F459_9STRA</name>
<dbReference type="InterPro" id="IPR001012">
    <property type="entry name" value="UBX_dom"/>
</dbReference>
<evidence type="ECO:0000313" key="3">
    <source>
        <dbReference type="EMBL" id="GMI00259.1"/>
    </source>
</evidence>
<feature type="region of interest" description="Disordered" evidence="1">
    <location>
        <begin position="43"/>
        <end position="81"/>
    </location>
</feature>
<dbReference type="Pfam" id="PF14555">
    <property type="entry name" value="UBA_4"/>
    <property type="match status" value="1"/>
</dbReference>
<proteinExistence type="predicted"/>
<dbReference type="InterPro" id="IPR009060">
    <property type="entry name" value="UBA-like_sf"/>
</dbReference>
<dbReference type="CDD" id="cd01767">
    <property type="entry name" value="UBX"/>
    <property type="match status" value="1"/>
</dbReference>
<dbReference type="CDD" id="cd02958">
    <property type="entry name" value="UAS"/>
    <property type="match status" value="1"/>
</dbReference>
<dbReference type="InterPro" id="IPR050730">
    <property type="entry name" value="UBX_domain-protein"/>
</dbReference>
<comment type="caution">
    <text evidence="3">The sequence shown here is derived from an EMBL/GenBank/DDBJ whole genome shotgun (WGS) entry which is preliminary data.</text>
</comment>
<dbReference type="PANTHER" id="PTHR23322">
    <property type="entry name" value="FAS-ASSOCIATED PROTEIN"/>
    <property type="match status" value="1"/>
</dbReference>
<feature type="compositionally biased region" description="Basic and acidic residues" evidence="1">
    <location>
        <begin position="315"/>
        <end position="329"/>
    </location>
</feature>
<dbReference type="SUPFAM" id="SSF46934">
    <property type="entry name" value="UBA-like"/>
    <property type="match status" value="1"/>
</dbReference>